<dbReference type="InterPro" id="IPR027417">
    <property type="entry name" value="P-loop_NTPase"/>
</dbReference>
<dbReference type="Proteomes" id="UP000476332">
    <property type="component" value="Unassembled WGS sequence"/>
</dbReference>
<organism evidence="9 10">
    <name type="scientific">Aurantimonas aggregata</name>
    <dbReference type="NCBI Taxonomy" id="2047720"/>
    <lineage>
        <taxon>Bacteria</taxon>
        <taxon>Pseudomonadati</taxon>
        <taxon>Pseudomonadota</taxon>
        <taxon>Alphaproteobacteria</taxon>
        <taxon>Hyphomicrobiales</taxon>
        <taxon>Aurantimonadaceae</taxon>
        <taxon>Aurantimonas</taxon>
    </lineage>
</organism>
<dbReference type="Pfam" id="PF00005">
    <property type="entry name" value="ABC_tran"/>
    <property type="match status" value="1"/>
</dbReference>
<keyword evidence="6" id="KW-1278">Translocase</keyword>
<keyword evidence="3" id="KW-0547">Nucleotide-binding</keyword>
<evidence type="ECO:0000256" key="2">
    <source>
        <dbReference type="ARBA" id="ARBA00022448"/>
    </source>
</evidence>
<dbReference type="GO" id="GO:0005524">
    <property type="term" value="F:ATP binding"/>
    <property type="evidence" value="ECO:0007669"/>
    <property type="project" value="UniProtKB-KW"/>
</dbReference>
<dbReference type="PROSITE" id="PS00211">
    <property type="entry name" value="ABC_TRANSPORTER_1"/>
    <property type="match status" value="1"/>
</dbReference>
<keyword evidence="5 9" id="KW-0067">ATP-binding</keyword>
<evidence type="ECO:0000313" key="10">
    <source>
        <dbReference type="Proteomes" id="UP000476332"/>
    </source>
</evidence>
<dbReference type="SMART" id="SM00382">
    <property type="entry name" value="AAA"/>
    <property type="match status" value="1"/>
</dbReference>
<reference evidence="9 10" key="1">
    <citation type="submission" date="2020-01" db="EMBL/GenBank/DDBJ databases">
        <title>Genomes of bacteria type strains.</title>
        <authorList>
            <person name="Chen J."/>
            <person name="Zhu S."/>
            <person name="Chen J."/>
        </authorList>
    </citation>
    <scope>NUCLEOTIDE SEQUENCE [LARGE SCALE GENOMIC DNA]</scope>
    <source>
        <strain evidence="9 10">KCTC 52919</strain>
    </source>
</reference>
<evidence type="ECO:0000256" key="4">
    <source>
        <dbReference type="ARBA" id="ARBA00022748"/>
    </source>
</evidence>
<dbReference type="PANTHER" id="PTHR43499">
    <property type="entry name" value="ABC TRANSPORTER I FAMILY MEMBER 1"/>
    <property type="match status" value="1"/>
</dbReference>
<dbReference type="GO" id="GO:0017004">
    <property type="term" value="P:cytochrome complex assembly"/>
    <property type="evidence" value="ECO:0007669"/>
    <property type="project" value="UniProtKB-KW"/>
</dbReference>
<evidence type="ECO:0000313" key="9">
    <source>
        <dbReference type="EMBL" id="NDV87490.1"/>
    </source>
</evidence>
<name>A0A6L9MJ49_9HYPH</name>
<evidence type="ECO:0000256" key="6">
    <source>
        <dbReference type="ARBA" id="ARBA00022967"/>
    </source>
</evidence>
<evidence type="ECO:0000256" key="1">
    <source>
        <dbReference type="ARBA" id="ARBA00005417"/>
    </source>
</evidence>
<dbReference type="Gene3D" id="3.40.50.300">
    <property type="entry name" value="P-loop containing nucleotide triphosphate hydrolases"/>
    <property type="match status" value="1"/>
</dbReference>
<dbReference type="PROSITE" id="PS50893">
    <property type="entry name" value="ABC_TRANSPORTER_2"/>
    <property type="match status" value="1"/>
</dbReference>
<dbReference type="InterPro" id="IPR003593">
    <property type="entry name" value="AAA+_ATPase"/>
</dbReference>
<dbReference type="NCBIfam" id="TIGR01189">
    <property type="entry name" value="ccmA"/>
    <property type="match status" value="1"/>
</dbReference>
<dbReference type="EMBL" id="JAAAMJ010000008">
    <property type="protein sequence ID" value="NDV87490.1"/>
    <property type="molecule type" value="Genomic_DNA"/>
</dbReference>
<dbReference type="SUPFAM" id="SSF52540">
    <property type="entry name" value="P-loop containing nucleoside triphosphate hydrolases"/>
    <property type="match status" value="1"/>
</dbReference>
<protein>
    <submittedName>
        <fullName evidence="9">Heme ABC exporter ATP-binding protein CcmA</fullName>
    </submittedName>
</protein>
<dbReference type="AlphaFoldDB" id="A0A6L9MJ49"/>
<dbReference type="InterPro" id="IPR003439">
    <property type="entry name" value="ABC_transporter-like_ATP-bd"/>
</dbReference>
<evidence type="ECO:0000259" key="8">
    <source>
        <dbReference type="PROSITE" id="PS50893"/>
    </source>
</evidence>
<dbReference type="GO" id="GO:0016887">
    <property type="term" value="F:ATP hydrolysis activity"/>
    <property type="evidence" value="ECO:0007669"/>
    <property type="project" value="InterPro"/>
</dbReference>
<dbReference type="InterPro" id="IPR005895">
    <property type="entry name" value="ABC_transptr_haem_export_CcmA"/>
</dbReference>
<sequence length="232" mass="23280">MSGLAVTVSGLTIGRGSTAVAGPLDLSLGGGEALIVTGPNGAGKSTLLRTLAGLLRPLAGRITVAGAMAPDGEPARSLAEIAHYVGHRNAMKPSVSVADNLGFWARFLGGAGLSADAALESVGLPGLAHLPFAYLSAGQQRRVSLARLLVAHRPVWILDEPTAALDTASQARFAGLMAGHLDAGGSVIAATHQPLGLGGARELSMVPAPAEHLTDKGQAIADADLAAAEGWL</sequence>
<keyword evidence="10" id="KW-1185">Reference proteome</keyword>
<dbReference type="PANTHER" id="PTHR43499:SF1">
    <property type="entry name" value="ABC TRANSPORTER I FAMILY MEMBER 1"/>
    <property type="match status" value="1"/>
</dbReference>
<feature type="domain" description="ABC transporter" evidence="8">
    <location>
        <begin position="6"/>
        <end position="232"/>
    </location>
</feature>
<comment type="similarity">
    <text evidence="1">Belongs to the ABC transporter superfamily.</text>
</comment>
<proteinExistence type="inferred from homology"/>
<evidence type="ECO:0000256" key="3">
    <source>
        <dbReference type="ARBA" id="ARBA00022741"/>
    </source>
</evidence>
<comment type="caution">
    <text evidence="9">The sequence shown here is derived from an EMBL/GenBank/DDBJ whole genome shotgun (WGS) entry which is preliminary data.</text>
</comment>
<dbReference type="GO" id="GO:0022857">
    <property type="term" value="F:transmembrane transporter activity"/>
    <property type="evidence" value="ECO:0007669"/>
    <property type="project" value="InterPro"/>
</dbReference>
<evidence type="ECO:0000256" key="5">
    <source>
        <dbReference type="ARBA" id="ARBA00022840"/>
    </source>
</evidence>
<dbReference type="InterPro" id="IPR017871">
    <property type="entry name" value="ABC_transporter-like_CS"/>
</dbReference>
<accession>A0A6L9MJ49</accession>
<evidence type="ECO:0000256" key="7">
    <source>
        <dbReference type="ARBA" id="ARBA00023136"/>
    </source>
</evidence>
<gene>
    <name evidence="9" type="primary">ccmA</name>
    <name evidence="9" type="ORF">GTW51_12350</name>
</gene>
<keyword evidence="4" id="KW-0201">Cytochrome c-type biogenesis</keyword>
<keyword evidence="7" id="KW-0472">Membrane</keyword>
<keyword evidence="2" id="KW-0813">Transport</keyword>